<feature type="region of interest" description="Disordered" evidence="4">
    <location>
        <begin position="1267"/>
        <end position="1303"/>
    </location>
</feature>
<feature type="region of interest" description="Disordered" evidence="4">
    <location>
        <begin position="258"/>
        <end position="393"/>
    </location>
</feature>
<feature type="domain" description="Calcineurin-like phosphoesterase" evidence="5">
    <location>
        <begin position="779"/>
        <end position="939"/>
    </location>
</feature>
<name>A0A1Y1JIW0_PLAGO</name>
<dbReference type="InterPro" id="IPR004843">
    <property type="entry name" value="Calcineurin-like_PHP"/>
</dbReference>
<evidence type="ECO:0000256" key="3">
    <source>
        <dbReference type="SAM" id="Coils"/>
    </source>
</evidence>
<sequence length="1428" mass="169111">MNITKYVLIILSFILLKYISRKALISYENVLLNNILKGPVLGRIIKEDNERNAKSEKDKEEEREYEEYLRNKGSNEFEKVKYKYMDYVNFTIHKSTKTCKHLLNEFLVFLGSQYSTEEKLVFHVKLIDILSLLFVHYKDNLSSFDHAINSFQDRNKLMNSIENEYFREFIDERDNYIFEVKNLYYNINNKDEEKEKVLNKKKQIYEIFLQNWKNDGYRFYSVNNKKKAYIPKKIDHKKKKKNENHIILQCRNLVSSPQGLVDSTTTPDGGKVLKEEVNSNEKQNDDYNSKMLSHVEEDVQEETRQEVEERTEHVNKLHTITEQKQSLEKNVNDEMSPNEKKKHGNSAQSRSHVQDDVEEETLEEVGERTEDVNEFSTITEQKESQEDNSNDESIKSMEFYNQESFEDGSSNYESLLESYNNQICHSPQNQQGRFFQNKTYRNGIPGVTYKMRKDFFLSGNSFNVISLINAITSNHDNAVVTKLHEGLKRLGITTFDHLVRYTNIIGIFFSYDIFDELYLQIKLVKEYLGLIKKKENEFSIVEKIEKKKKKKKIYGAYKMNDDEIFVPPNCLSAYCKLKSVWMRNRNTTVKIERSNSNGMNFMMLGDIGQGFEEEKDFDAQNMLNLMGFNELKSTVQTMKEWHFKNNADFIINLGDNIPNDGAMNYLENFEWHNLMKELFVFKKRSEEEINNVLGHNPITKQSITEFYNERMKELKDDYNNRQAEEKKKKKNKKKLTMENDKKGKGKKENDTETFNNETDFSDYDHDRKKLYQFDEEKESDENFEAIPFYSILGEKDYFFFPSEQIQEHYSNRIPGYFMPNNYYCVNYDFIYKNVGYKEIINEEKFRASFIFIDTWSLMVGFPIIRNYRSFREQFNWLSKTLYESAQKSDWIFVIGHHPLISSGRRADNYSYEEHSFHDILRDFLFNYNVDGYFSSHDHLMEYIKFGNIDLFINGSSSRVLFDNSNMGRGYFGKVIGNLYPVTCYILKTIHRGLKPKGCNVNRYSKWSNKSDIGFSVHKLTKDEFITEFINGRNGKPLSHKIVLKNKKHERKKFYDLDAYADDRIGELEKKIKEFALKNPDLIKYKVEEFNENVTKLNLIMKTLKKKEERENFNELLYLNNLIFDVSQHLSKMSSKKLRGMQVLAEKYNIFFNRELNNHITMALEKAVQLENSKLCDQSEQIDEEEAERRLKIKEEKLNEEKKSLELIESLGYNPEQFLEKYDNMTLEEKDLLQEKVGKDVNLPEYINRIRISVAKKNMSESELEALQEKVDSEERGYTEGGKEEQEEICEVSDQENGEEDRDEEIDEIPLVKDVNKTYQNLAFKEKELSEQNYILLMLSSLRIYDETKYSINMDTKKEVIKSIASSNFLYNIEKHKTFFQLCIELAPDIKRIISNFGGVGCRLPFFNLMNKLYDEIMKLKDGLDRIAK</sequence>
<protein>
    <submittedName>
        <fullName evidence="6">Ser/Thr protein phosphatase family protein</fullName>
    </submittedName>
</protein>
<dbReference type="Gene3D" id="3.60.21.10">
    <property type="match status" value="1"/>
</dbReference>
<dbReference type="Proteomes" id="UP000195521">
    <property type="component" value="Unassembled WGS sequence"/>
</dbReference>
<feature type="compositionally biased region" description="Acidic residues" evidence="4">
    <location>
        <begin position="1284"/>
        <end position="1303"/>
    </location>
</feature>
<accession>A0A1Y1JIW0</accession>
<dbReference type="InterPro" id="IPR051558">
    <property type="entry name" value="Metallophosphoesterase_PAP"/>
</dbReference>
<comment type="caution">
    <text evidence="6">The sequence shown here is derived from an EMBL/GenBank/DDBJ whole genome shotgun (WGS) entry which is preliminary data.</text>
</comment>
<feature type="compositionally biased region" description="Polar residues" evidence="4">
    <location>
        <begin position="258"/>
        <end position="267"/>
    </location>
</feature>
<dbReference type="Pfam" id="PF00149">
    <property type="entry name" value="Metallophos"/>
    <property type="match status" value="1"/>
</dbReference>
<keyword evidence="3" id="KW-0175">Coiled coil</keyword>
<organism evidence="6 7">
    <name type="scientific">Plasmodium gonderi</name>
    <dbReference type="NCBI Taxonomy" id="77519"/>
    <lineage>
        <taxon>Eukaryota</taxon>
        <taxon>Sar</taxon>
        <taxon>Alveolata</taxon>
        <taxon>Apicomplexa</taxon>
        <taxon>Aconoidasida</taxon>
        <taxon>Haemosporida</taxon>
        <taxon>Plasmodiidae</taxon>
        <taxon>Plasmodium</taxon>
        <taxon>Plasmodium (Plasmodium)</taxon>
    </lineage>
</organism>
<feature type="coiled-coil region" evidence="3">
    <location>
        <begin position="1152"/>
        <end position="1210"/>
    </location>
</feature>
<dbReference type="OrthoDB" id="411211at2759"/>
<dbReference type="GO" id="GO:0016787">
    <property type="term" value="F:hydrolase activity"/>
    <property type="evidence" value="ECO:0007669"/>
    <property type="project" value="UniProtKB-KW"/>
</dbReference>
<keyword evidence="7" id="KW-1185">Reference proteome</keyword>
<evidence type="ECO:0000256" key="1">
    <source>
        <dbReference type="ARBA" id="ARBA00022729"/>
    </source>
</evidence>
<dbReference type="PANTHER" id="PTHR10161:SF14">
    <property type="entry name" value="TARTRATE-RESISTANT ACID PHOSPHATASE TYPE 5"/>
    <property type="match status" value="1"/>
</dbReference>
<dbReference type="OMA" id="LVRYTNI"/>
<evidence type="ECO:0000313" key="7">
    <source>
        <dbReference type="Proteomes" id="UP000195521"/>
    </source>
</evidence>
<reference evidence="7" key="1">
    <citation type="submission" date="2017-04" db="EMBL/GenBank/DDBJ databases">
        <title>Plasmodium gonderi genome.</title>
        <authorList>
            <person name="Arisue N."/>
            <person name="Honma H."/>
            <person name="Kawai S."/>
            <person name="Tougan T."/>
            <person name="Tanabe K."/>
            <person name="Horii T."/>
        </authorList>
    </citation>
    <scope>NUCLEOTIDE SEQUENCE [LARGE SCALE GENOMIC DNA]</scope>
    <source>
        <strain evidence="7">ATCC 30045</strain>
    </source>
</reference>
<dbReference type="SUPFAM" id="SSF56300">
    <property type="entry name" value="Metallo-dependent phosphatases"/>
    <property type="match status" value="1"/>
</dbReference>
<feature type="compositionally biased region" description="Basic and acidic residues" evidence="4">
    <location>
        <begin position="271"/>
        <end position="332"/>
    </location>
</feature>
<feature type="region of interest" description="Disordered" evidence="4">
    <location>
        <begin position="717"/>
        <end position="758"/>
    </location>
</feature>
<evidence type="ECO:0000259" key="5">
    <source>
        <dbReference type="Pfam" id="PF00149"/>
    </source>
</evidence>
<dbReference type="RefSeq" id="XP_028545028.1">
    <property type="nucleotide sequence ID" value="XM_028689227.1"/>
</dbReference>
<evidence type="ECO:0000313" key="6">
    <source>
        <dbReference type="EMBL" id="GAW82439.1"/>
    </source>
</evidence>
<evidence type="ECO:0000256" key="4">
    <source>
        <dbReference type="SAM" id="MobiDB-lite"/>
    </source>
</evidence>
<keyword evidence="1" id="KW-0732">Signal</keyword>
<proteinExistence type="predicted"/>
<dbReference type="InterPro" id="IPR029052">
    <property type="entry name" value="Metallo-depent_PP-like"/>
</dbReference>
<feature type="compositionally biased region" description="Basic and acidic residues" evidence="4">
    <location>
        <begin position="717"/>
        <end position="726"/>
    </location>
</feature>
<dbReference type="EMBL" id="BDQF01000013">
    <property type="protein sequence ID" value="GAW82439.1"/>
    <property type="molecule type" value="Genomic_DNA"/>
</dbReference>
<feature type="compositionally biased region" description="Basic and acidic residues" evidence="4">
    <location>
        <begin position="735"/>
        <end position="750"/>
    </location>
</feature>
<feature type="compositionally biased region" description="Basic and acidic residues" evidence="4">
    <location>
        <begin position="1267"/>
        <end position="1283"/>
    </location>
</feature>
<dbReference type="GeneID" id="39749176"/>
<evidence type="ECO:0000256" key="2">
    <source>
        <dbReference type="ARBA" id="ARBA00022801"/>
    </source>
</evidence>
<gene>
    <name evidence="6" type="ORF">PGO_124370</name>
</gene>
<dbReference type="PANTHER" id="PTHR10161">
    <property type="entry name" value="TARTRATE-RESISTANT ACID PHOSPHATASE TYPE 5"/>
    <property type="match status" value="1"/>
</dbReference>
<keyword evidence="2" id="KW-0378">Hydrolase</keyword>